<dbReference type="EMBL" id="LSSK01001360">
    <property type="protein sequence ID" value="OMH79920.1"/>
    <property type="molecule type" value="Genomic_DNA"/>
</dbReference>
<evidence type="ECO:0000313" key="2">
    <source>
        <dbReference type="Proteomes" id="UP000188320"/>
    </source>
</evidence>
<comment type="caution">
    <text evidence="1">The sequence shown here is derived from an EMBL/GenBank/DDBJ whole genome shotgun (WGS) entry which is preliminary data.</text>
</comment>
<sequence>MEYDCGSVNPIKLLLDNCEKLKGNLDENALKAAIKKKDHGMVHEVLNNYPDIVNISCLAEAMKSGDVTIAKLLIEAGVKLKLPEYKGIRMASGNISIDIL</sequence>
<reference evidence="2" key="1">
    <citation type="submission" date="2017-01" db="EMBL/GenBank/DDBJ databases">
        <authorList>
            <person name="Wang Y."/>
            <person name="White M."/>
            <person name="Kvist S."/>
            <person name="Moncalvo J.-M."/>
        </authorList>
    </citation>
    <scope>NUCLEOTIDE SEQUENCE [LARGE SCALE GENOMIC DNA]</scope>
    <source>
        <strain evidence="2">COL-18-3</strain>
    </source>
</reference>
<name>A0A1R1PFY4_ZANCU</name>
<evidence type="ECO:0008006" key="3">
    <source>
        <dbReference type="Google" id="ProtNLM"/>
    </source>
</evidence>
<organism evidence="1 2">
    <name type="scientific">Zancudomyces culisetae</name>
    <name type="common">Gut fungus</name>
    <name type="synonym">Smittium culisetae</name>
    <dbReference type="NCBI Taxonomy" id="1213189"/>
    <lineage>
        <taxon>Eukaryota</taxon>
        <taxon>Fungi</taxon>
        <taxon>Fungi incertae sedis</taxon>
        <taxon>Zoopagomycota</taxon>
        <taxon>Kickxellomycotina</taxon>
        <taxon>Harpellomycetes</taxon>
        <taxon>Harpellales</taxon>
        <taxon>Legeriomycetaceae</taxon>
        <taxon>Zancudomyces</taxon>
    </lineage>
</organism>
<dbReference type="Proteomes" id="UP000188320">
    <property type="component" value="Unassembled WGS sequence"/>
</dbReference>
<keyword evidence="2" id="KW-1185">Reference proteome</keyword>
<dbReference type="SUPFAM" id="SSF48403">
    <property type="entry name" value="Ankyrin repeat"/>
    <property type="match status" value="1"/>
</dbReference>
<proteinExistence type="predicted"/>
<dbReference type="OrthoDB" id="20872at2759"/>
<dbReference type="InterPro" id="IPR036770">
    <property type="entry name" value="Ankyrin_rpt-contain_sf"/>
</dbReference>
<accession>A0A1R1PFY4</accession>
<dbReference type="Gene3D" id="1.25.40.20">
    <property type="entry name" value="Ankyrin repeat-containing domain"/>
    <property type="match status" value="1"/>
</dbReference>
<protein>
    <recommendedName>
        <fullName evidence="3">Ankyrin repeat protein</fullName>
    </recommendedName>
</protein>
<dbReference type="AlphaFoldDB" id="A0A1R1PFY4"/>
<gene>
    <name evidence="1" type="ORF">AX774_g6654</name>
</gene>
<evidence type="ECO:0000313" key="1">
    <source>
        <dbReference type="EMBL" id="OMH79920.1"/>
    </source>
</evidence>